<dbReference type="Proteomes" id="UP000242515">
    <property type="component" value="Unassembled WGS sequence"/>
</dbReference>
<keyword evidence="2" id="KW-0812">Transmembrane</keyword>
<evidence type="ECO:0000313" key="4">
    <source>
        <dbReference type="Proteomes" id="UP000242515"/>
    </source>
</evidence>
<reference evidence="4" key="1">
    <citation type="submission" date="2016-10" db="EMBL/GenBank/DDBJ databases">
        <authorList>
            <person name="Varghese N."/>
            <person name="Submissions S."/>
        </authorList>
    </citation>
    <scope>NUCLEOTIDE SEQUENCE [LARGE SCALE GENOMIC DNA]</scope>
    <source>
        <strain evidence="4">8N4</strain>
    </source>
</reference>
<gene>
    <name evidence="3" type="ORF">SAMN05216522_11158</name>
</gene>
<dbReference type="EMBL" id="FOGC01000011">
    <property type="protein sequence ID" value="SER09409.1"/>
    <property type="molecule type" value="Genomic_DNA"/>
</dbReference>
<keyword evidence="2" id="KW-0472">Membrane</keyword>
<feature type="region of interest" description="Disordered" evidence="1">
    <location>
        <begin position="1"/>
        <end position="30"/>
    </location>
</feature>
<proteinExistence type="predicted"/>
<dbReference type="STRING" id="988801.SAMN05216522_11158"/>
<accession>A0A1H9LDU0</accession>
<feature type="transmembrane region" description="Helical" evidence="2">
    <location>
        <begin position="324"/>
        <end position="344"/>
    </location>
</feature>
<protein>
    <recommendedName>
        <fullName evidence="5">Flagella biosynthesis regulator</fullName>
    </recommendedName>
</protein>
<dbReference type="RefSeq" id="WP_143056421.1">
    <property type="nucleotide sequence ID" value="NZ_FOGC01000011.1"/>
</dbReference>
<name>A0A1H9LDU0_9GAMM</name>
<dbReference type="GO" id="GO:0010468">
    <property type="term" value="P:regulation of gene expression"/>
    <property type="evidence" value="ECO:0007669"/>
    <property type="project" value="InterPro"/>
</dbReference>
<dbReference type="InterPro" id="IPR023597">
    <property type="entry name" value="Flagellar_regulator_Flk"/>
</dbReference>
<dbReference type="GO" id="GO:0016020">
    <property type="term" value="C:membrane"/>
    <property type="evidence" value="ECO:0007669"/>
    <property type="project" value="InterPro"/>
</dbReference>
<evidence type="ECO:0000256" key="1">
    <source>
        <dbReference type="SAM" id="MobiDB-lite"/>
    </source>
</evidence>
<keyword evidence="2" id="KW-1133">Transmembrane helix</keyword>
<dbReference type="NCBIfam" id="NF007987">
    <property type="entry name" value="PRK10715.1"/>
    <property type="match status" value="1"/>
</dbReference>
<organism evidence="3 4">
    <name type="scientific">Rosenbergiella nectarea</name>
    <dbReference type="NCBI Taxonomy" id="988801"/>
    <lineage>
        <taxon>Bacteria</taxon>
        <taxon>Pseudomonadati</taxon>
        <taxon>Pseudomonadota</taxon>
        <taxon>Gammaproteobacteria</taxon>
        <taxon>Enterobacterales</taxon>
        <taxon>Erwiniaceae</taxon>
        <taxon>Rosenbergiella</taxon>
    </lineage>
</organism>
<evidence type="ECO:0008006" key="5">
    <source>
        <dbReference type="Google" id="ProtNLM"/>
    </source>
</evidence>
<evidence type="ECO:0000256" key="2">
    <source>
        <dbReference type="SAM" id="Phobius"/>
    </source>
</evidence>
<evidence type="ECO:0000313" key="3">
    <source>
        <dbReference type="EMBL" id="SER09409.1"/>
    </source>
</evidence>
<dbReference type="OrthoDB" id="6497287at2"/>
<dbReference type="AlphaFoldDB" id="A0A1H9LDU0"/>
<keyword evidence="4" id="KW-1185">Reference proteome</keyword>
<sequence length="345" mass="37969">MQPLSGPRGFTDGPHRHDLTSPNSLKAKPLHSEALTSAQRTALERIIVKILAISSLKAPALWAGIRHHVNVSGEAELLSSHFPEAEKWLQGVLKQEQNNHLARRQLQQLTDLLPQGNNRQAVSEYIRHQFGQTVLSALTQAQLQQVLTCLQQGQISIPQPVQTTSTARSLLPAEHSTLSQQVVKLSVANGESLISVWETLHSLIGIKDGDPIPAKHYPLLIQYLQARQQIVGQHSLSLPQLLQGLKHPASGQELEQAAMYCQQHYQLAVDASLSRVQAQDLLNVLFCHRAGFGWHPPHGALTAGPIPIYHPAPPLAGQTGFWPLSPRVTVTIIGIVLLFLLFVWL</sequence>